<dbReference type="PROSITE" id="PS01085">
    <property type="entry name" value="RIBUL_P_3_EPIMER_1"/>
    <property type="match status" value="1"/>
</dbReference>
<reference evidence="8 9" key="1">
    <citation type="journal article" date="2010" name="Nat. Commun.">
        <title>The complete sequence of the smallest known nuclear genome from the microsporidian Encephalitozoon intestinalis.</title>
        <authorList>
            <person name="Corradi N."/>
            <person name="Pombert J.-F."/>
            <person name="Farinelli L."/>
            <person name="Didier E.S."/>
            <person name="Keeling P.J."/>
        </authorList>
    </citation>
    <scope>NUCLEOTIDE SEQUENCE [LARGE SCALE GENOMIC DNA]</scope>
    <source>
        <strain evidence="8 9">ATCC 50506</strain>
    </source>
</reference>
<reference evidence="8 9" key="2">
    <citation type="journal article" date="2012" name="Proc. Natl. Acad. Sci. U.S.A.">
        <title>Gain and loss of multiple functionally related, horizontally transferred genes in the reduced genomes of two microsporidian parasites.</title>
        <authorList>
            <person name="Pombert J.-F."/>
            <person name="Selman M."/>
            <person name="Burki F."/>
            <person name="Bardell F.T."/>
            <person name="Farinelli L."/>
            <person name="Solter L.F."/>
            <person name="Whitman D.W."/>
            <person name="Weiss L.M."/>
            <person name="Corradi N."/>
            <person name="Keeling P.J."/>
        </authorList>
    </citation>
    <scope>NUCLEOTIDE SEQUENCE [LARGE SCALE GENOMIC DNA]</scope>
    <source>
        <strain evidence="8 9">ATCC 50506</strain>
    </source>
</reference>
<keyword evidence="5" id="KW-0170">Cobalt</keyword>
<dbReference type="UniPathway" id="UPA00115">
    <property type="reaction ID" value="UER00411"/>
</dbReference>
<dbReference type="InterPro" id="IPR013785">
    <property type="entry name" value="Aldolase_TIM"/>
</dbReference>
<dbReference type="HOGENOM" id="CLU_054856_2_2_1"/>
<protein>
    <recommendedName>
        <fullName evidence="2">Ribulose-phosphate 3-epimerase</fullName>
    </recommendedName>
    <alternativeName>
        <fullName evidence="7">Pentose-5-phosphate 3-epimerase</fullName>
    </alternativeName>
    <alternativeName>
        <fullName evidence="6">RPE</fullName>
    </alternativeName>
</protein>
<evidence type="ECO:0000256" key="7">
    <source>
        <dbReference type="ARBA" id="ARBA00030599"/>
    </source>
</evidence>
<keyword evidence="4" id="KW-0413">Isomerase</keyword>
<comment type="pathway">
    <text evidence="1">Carbohydrate degradation; pentose phosphate pathway; D-xylulose 5-phosphate from D-ribulose 5-phosphate (non-oxidative stage): step 1/1.</text>
</comment>
<evidence type="ECO:0000313" key="8">
    <source>
        <dbReference type="EMBL" id="ADM11704.1"/>
    </source>
</evidence>
<keyword evidence="9" id="KW-1185">Reference proteome</keyword>
<dbReference type="OrthoDB" id="1927044at2759"/>
<sequence length="220" mass="25186">MLKRKIGISILDCDFLRLEEELQDLKRNGVTNVHLDVMDTTFVKNITFGPCIINRILEHDFVFDIHMMVESPLDVIMRIDLRKVTLVTIHHEISNKRGVREYLKQRDVLFGIAINPETRVEEVGMEGIDFVLVMSVSPGFGGQRFQRECLAKVEEIQRSGKIVGIDGGIGIENIKEIRGVDYAVVGSGYFRSKDRKRFLEEITEQFLGSPFSRDSFLHCP</sequence>
<dbReference type="GO" id="GO:0046872">
    <property type="term" value="F:metal ion binding"/>
    <property type="evidence" value="ECO:0007669"/>
    <property type="project" value="UniProtKB-KW"/>
</dbReference>
<name>E0S7M5_ENCIT</name>
<dbReference type="GeneID" id="9697878"/>
<evidence type="ECO:0000313" key="9">
    <source>
        <dbReference type="Proteomes" id="UP000002313"/>
    </source>
</evidence>
<organism evidence="8 9">
    <name type="scientific">Encephalitozoon intestinalis (strain ATCC 50506)</name>
    <name type="common">Microsporidian parasite</name>
    <name type="synonym">Septata intestinalis</name>
    <dbReference type="NCBI Taxonomy" id="876142"/>
    <lineage>
        <taxon>Eukaryota</taxon>
        <taxon>Fungi</taxon>
        <taxon>Fungi incertae sedis</taxon>
        <taxon>Microsporidia</taxon>
        <taxon>Unikaryonidae</taxon>
        <taxon>Encephalitozoon</taxon>
    </lineage>
</organism>
<dbReference type="Gene3D" id="3.20.20.70">
    <property type="entry name" value="Aldolase class I"/>
    <property type="match status" value="1"/>
</dbReference>
<evidence type="ECO:0000256" key="4">
    <source>
        <dbReference type="ARBA" id="ARBA00023235"/>
    </source>
</evidence>
<dbReference type="GO" id="GO:0006098">
    <property type="term" value="P:pentose-phosphate shunt"/>
    <property type="evidence" value="ECO:0007669"/>
    <property type="project" value="UniProtKB-UniPathway"/>
</dbReference>
<dbReference type="Proteomes" id="UP000002313">
    <property type="component" value="Chromosome VI"/>
</dbReference>
<evidence type="ECO:0000256" key="1">
    <source>
        <dbReference type="ARBA" id="ARBA00005016"/>
    </source>
</evidence>
<dbReference type="GO" id="GO:0005975">
    <property type="term" value="P:carbohydrate metabolic process"/>
    <property type="evidence" value="ECO:0007669"/>
    <property type="project" value="InterPro"/>
</dbReference>
<dbReference type="EMBL" id="CP001947">
    <property type="protein sequence ID" value="ADM11704.1"/>
    <property type="molecule type" value="Genomic_DNA"/>
</dbReference>
<dbReference type="PANTHER" id="PTHR11749">
    <property type="entry name" value="RIBULOSE-5-PHOSPHATE-3-EPIMERASE"/>
    <property type="match status" value="1"/>
</dbReference>
<dbReference type="SUPFAM" id="SSF51366">
    <property type="entry name" value="Ribulose-phoshate binding barrel"/>
    <property type="match status" value="1"/>
</dbReference>
<accession>E0S7M5</accession>
<dbReference type="AlphaFoldDB" id="E0S7M5"/>
<keyword evidence="3" id="KW-0479">Metal-binding</keyword>
<dbReference type="Pfam" id="PF00834">
    <property type="entry name" value="Ribul_P_3_epim"/>
    <property type="match status" value="1"/>
</dbReference>
<evidence type="ECO:0000256" key="2">
    <source>
        <dbReference type="ARBA" id="ARBA00013920"/>
    </source>
</evidence>
<dbReference type="InterPro" id="IPR011060">
    <property type="entry name" value="RibuloseP-bd_barrel"/>
</dbReference>
<evidence type="ECO:0000256" key="6">
    <source>
        <dbReference type="ARBA" id="ARBA00029933"/>
    </source>
</evidence>
<dbReference type="KEGG" id="ein:Eint_060970"/>
<proteinExistence type="predicted"/>
<dbReference type="InterPro" id="IPR000056">
    <property type="entry name" value="Ribul_P_3_epim-like"/>
</dbReference>
<dbReference type="GO" id="GO:0016857">
    <property type="term" value="F:racemase and epimerase activity, acting on carbohydrates and derivatives"/>
    <property type="evidence" value="ECO:0007669"/>
    <property type="project" value="InterPro"/>
</dbReference>
<evidence type="ECO:0000256" key="3">
    <source>
        <dbReference type="ARBA" id="ARBA00022723"/>
    </source>
</evidence>
<dbReference type="RefSeq" id="XP_003073064.1">
    <property type="nucleotide sequence ID" value="XM_003073018.1"/>
</dbReference>
<dbReference type="VEuPathDB" id="MicrosporidiaDB:Eint_060970"/>
<evidence type="ECO:0000256" key="5">
    <source>
        <dbReference type="ARBA" id="ARBA00023285"/>
    </source>
</evidence>
<dbReference type="PROSITE" id="PS01086">
    <property type="entry name" value="RIBUL_P_3_EPIMER_2"/>
    <property type="match status" value="1"/>
</dbReference>
<gene>
    <name evidence="8" type="ORF">Eint_060970</name>
</gene>